<evidence type="ECO:0000256" key="1">
    <source>
        <dbReference type="ARBA" id="ARBA00022679"/>
    </source>
</evidence>
<dbReference type="AlphaFoldDB" id="A0A3N4Z7J4"/>
<protein>
    <submittedName>
        <fullName evidence="4">Putative acetyltransferase</fullName>
    </submittedName>
</protein>
<evidence type="ECO:0000259" key="3">
    <source>
        <dbReference type="PROSITE" id="PS51186"/>
    </source>
</evidence>
<proteinExistence type="predicted"/>
<evidence type="ECO:0000256" key="2">
    <source>
        <dbReference type="ARBA" id="ARBA00023315"/>
    </source>
</evidence>
<name>A0A3N4Z7J4_9MICO</name>
<dbReference type="CDD" id="cd04301">
    <property type="entry name" value="NAT_SF"/>
    <property type="match status" value="1"/>
</dbReference>
<organism evidence="4 5">
    <name type="scientific">Myceligenerans xiligouense</name>
    <dbReference type="NCBI Taxonomy" id="253184"/>
    <lineage>
        <taxon>Bacteria</taxon>
        <taxon>Bacillati</taxon>
        <taxon>Actinomycetota</taxon>
        <taxon>Actinomycetes</taxon>
        <taxon>Micrococcales</taxon>
        <taxon>Promicromonosporaceae</taxon>
        <taxon>Myceligenerans</taxon>
    </lineage>
</organism>
<keyword evidence="2" id="KW-0012">Acyltransferase</keyword>
<dbReference type="Proteomes" id="UP000280501">
    <property type="component" value="Unassembled WGS sequence"/>
</dbReference>
<dbReference type="SUPFAM" id="SSF55729">
    <property type="entry name" value="Acyl-CoA N-acyltransferases (Nat)"/>
    <property type="match status" value="1"/>
</dbReference>
<dbReference type="GO" id="GO:0016747">
    <property type="term" value="F:acyltransferase activity, transferring groups other than amino-acyl groups"/>
    <property type="evidence" value="ECO:0007669"/>
    <property type="project" value="InterPro"/>
</dbReference>
<sequence>MLIAVDSPVRADVQGLLDEHLSDMHATSPPESVHALDHSALLAPSITFWSARDDDGALLGCVALSELTPTHGEVKSMRTAVPARGRGVGAALVRHALAEARSRGYLRLSLETGSQEFFAPARRLYARHGFTECGPFASYGPDPVSTFMTLTL</sequence>
<comment type="caution">
    <text evidence="4">The sequence shown here is derived from an EMBL/GenBank/DDBJ whole genome shotgun (WGS) entry which is preliminary data.</text>
</comment>
<dbReference type="EMBL" id="RKQZ01000001">
    <property type="protein sequence ID" value="RPF21818.1"/>
    <property type="molecule type" value="Genomic_DNA"/>
</dbReference>
<dbReference type="RefSeq" id="WP_123814818.1">
    <property type="nucleotide sequence ID" value="NZ_RKQZ01000001.1"/>
</dbReference>
<dbReference type="OrthoDB" id="9803233at2"/>
<accession>A0A3N4Z7J4</accession>
<dbReference type="PANTHER" id="PTHR43877:SF5">
    <property type="entry name" value="BLL8307 PROTEIN"/>
    <property type="match status" value="1"/>
</dbReference>
<dbReference type="InterPro" id="IPR050832">
    <property type="entry name" value="Bact_Acetyltransf"/>
</dbReference>
<dbReference type="PANTHER" id="PTHR43877">
    <property type="entry name" value="AMINOALKYLPHOSPHONATE N-ACETYLTRANSFERASE-RELATED-RELATED"/>
    <property type="match status" value="1"/>
</dbReference>
<evidence type="ECO:0000313" key="4">
    <source>
        <dbReference type="EMBL" id="RPF21818.1"/>
    </source>
</evidence>
<dbReference type="Gene3D" id="3.40.630.30">
    <property type="match status" value="1"/>
</dbReference>
<reference evidence="4 5" key="1">
    <citation type="submission" date="2018-11" db="EMBL/GenBank/DDBJ databases">
        <title>Sequencing the genomes of 1000 actinobacteria strains.</title>
        <authorList>
            <person name="Klenk H.-P."/>
        </authorList>
    </citation>
    <scope>NUCLEOTIDE SEQUENCE [LARGE SCALE GENOMIC DNA]</scope>
    <source>
        <strain evidence="4 5">DSM 15700</strain>
    </source>
</reference>
<keyword evidence="1 4" id="KW-0808">Transferase</keyword>
<evidence type="ECO:0000313" key="5">
    <source>
        <dbReference type="Proteomes" id="UP000280501"/>
    </source>
</evidence>
<dbReference type="InterPro" id="IPR016181">
    <property type="entry name" value="Acyl_CoA_acyltransferase"/>
</dbReference>
<gene>
    <name evidence="4" type="ORF">EDD34_2453</name>
</gene>
<dbReference type="InterPro" id="IPR000182">
    <property type="entry name" value="GNAT_dom"/>
</dbReference>
<feature type="domain" description="N-acetyltransferase" evidence="3">
    <location>
        <begin position="1"/>
        <end position="152"/>
    </location>
</feature>
<keyword evidence="5" id="KW-1185">Reference proteome</keyword>
<dbReference type="Pfam" id="PF00583">
    <property type="entry name" value="Acetyltransf_1"/>
    <property type="match status" value="1"/>
</dbReference>
<dbReference type="PROSITE" id="PS51186">
    <property type="entry name" value="GNAT"/>
    <property type="match status" value="1"/>
</dbReference>